<feature type="repeat" description="ANK" evidence="3">
    <location>
        <begin position="347"/>
        <end position="379"/>
    </location>
</feature>
<dbReference type="PROSITE" id="PS50297">
    <property type="entry name" value="ANK_REP_REGION"/>
    <property type="match status" value="2"/>
</dbReference>
<dbReference type="SMART" id="SM00248">
    <property type="entry name" value="ANK"/>
    <property type="match status" value="4"/>
</dbReference>
<comment type="caution">
    <text evidence="5">The sequence shown here is derived from an EMBL/GenBank/DDBJ whole genome shotgun (WGS) entry which is preliminary data.</text>
</comment>
<evidence type="ECO:0000256" key="4">
    <source>
        <dbReference type="SAM" id="MobiDB-lite"/>
    </source>
</evidence>
<feature type="region of interest" description="Disordered" evidence="4">
    <location>
        <begin position="138"/>
        <end position="166"/>
    </location>
</feature>
<proteinExistence type="predicted"/>
<dbReference type="Pfam" id="PF12796">
    <property type="entry name" value="Ank_2"/>
    <property type="match status" value="1"/>
</dbReference>
<dbReference type="AlphaFoldDB" id="A0AAX6E9K8"/>
<sequence length="447" mass="50238">MLSSSSPPPLSFSLHSPFQRFSFPAIPTRRPHPPLLSFAAHSSSSSSTSFPYSLPNRQPIPKTNPHQGKDDDDDDEEEDYYDDETVIGDCLVFEEGAFEDAAPSRPNRRRGPGPAPPEPESLVPDKWKEAVDEIRMTKKDKRKIAHQLRFGSKLERRKKSPTRDMEEYKAYRDLKLSQLKPVVLDKPKNLPPSPPEEAEEAEVESKEWEVVSAGRVAPRNPRLGLAGGSLEDISDLFHSGRYVPGDLEDDKKPRAGRKLFTKEEKALLNKRIPNLLEATSSKWLPLHTLAASGEFYLLDTILKHSVDINVVDKDGLLAIHKAVLCKKQAIINYLLRNSANPFVRDPDGATLIHYAVQTASSQTIKILLLYNVDINLADNDGWTPLHLAVQTQRTDIVKLLLIKGADRDLRNRDGLKPLDLCLYLGHDYRTYELIKLLKGLPMPKSVS</sequence>
<dbReference type="EMBL" id="JANAVB010038617">
    <property type="protein sequence ID" value="KAJ6800630.1"/>
    <property type="molecule type" value="Genomic_DNA"/>
</dbReference>
<accession>A0AAX6E9K8</accession>
<organism evidence="5 6">
    <name type="scientific">Iris pallida</name>
    <name type="common">Sweet iris</name>
    <dbReference type="NCBI Taxonomy" id="29817"/>
    <lineage>
        <taxon>Eukaryota</taxon>
        <taxon>Viridiplantae</taxon>
        <taxon>Streptophyta</taxon>
        <taxon>Embryophyta</taxon>
        <taxon>Tracheophyta</taxon>
        <taxon>Spermatophyta</taxon>
        <taxon>Magnoliopsida</taxon>
        <taxon>Liliopsida</taxon>
        <taxon>Asparagales</taxon>
        <taxon>Iridaceae</taxon>
        <taxon>Iridoideae</taxon>
        <taxon>Irideae</taxon>
        <taxon>Iris</taxon>
    </lineage>
</organism>
<evidence type="ECO:0000313" key="5">
    <source>
        <dbReference type="EMBL" id="KAJ6800630.1"/>
    </source>
</evidence>
<feature type="region of interest" description="Disordered" evidence="4">
    <location>
        <begin position="184"/>
        <end position="205"/>
    </location>
</feature>
<evidence type="ECO:0000256" key="1">
    <source>
        <dbReference type="ARBA" id="ARBA00022737"/>
    </source>
</evidence>
<dbReference type="Proteomes" id="UP001140949">
    <property type="component" value="Unassembled WGS sequence"/>
</dbReference>
<dbReference type="SUPFAM" id="SSF48403">
    <property type="entry name" value="Ankyrin repeat"/>
    <property type="match status" value="1"/>
</dbReference>
<name>A0AAX6E9K8_IRIPA</name>
<dbReference type="PANTHER" id="PTHR24203:SF86">
    <property type="entry name" value="PROTEASOME 26S SUBUNIT, NON-ATPASE 10"/>
    <property type="match status" value="1"/>
</dbReference>
<feature type="region of interest" description="Disordered" evidence="4">
    <location>
        <begin position="32"/>
        <end position="81"/>
    </location>
</feature>
<reference evidence="5" key="2">
    <citation type="submission" date="2023-04" db="EMBL/GenBank/DDBJ databases">
        <authorList>
            <person name="Bruccoleri R.E."/>
            <person name="Oakeley E.J."/>
            <person name="Faust A.-M."/>
            <person name="Dessus-Babus S."/>
            <person name="Altorfer M."/>
            <person name="Burckhardt D."/>
            <person name="Oertli M."/>
            <person name="Naumann U."/>
            <person name="Petersen F."/>
            <person name="Wong J."/>
        </authorList>
    </citation>
    <scope>NUCLEOTIDE SEQUENCE</scope>
    <source>
        <strain evidence="5">GSM-AAB239-AS_SAM_17_03QT</strain>
        <tissue evidence="5">Leaf</tissue>
    </source>
</reference>
<keyword evidence="2 3" id="KW-0040">ANK repeat</keyword>
<evidence type="ECO:0000256" key="3">
    <source>
        <dbReference type="PROSITE-ProRule" id="PRU00023"/>
    </source>
</evidence>
<dbReference type="InterPro" id="IPR002110">
    <property type="entry name" value="Ankyrin_rpt"/>
</dbReference>
<feature type="compositionally biased region" description="Low complexity" evidence="4">
    <location>
        <begin position="35"/>
        <end position="55"/>
    </location>
</feature>
<dbReference type="InterPro" id="IPR036770">
    <property type="entry name" value="Ankyrin_rpt-contain_sf"/>
</dbReference>
<keyword evidence="1" id="KW-0677">Repeat</keyword>
<evidence type="ECO:0000313" key="6">
    <source>
        <dbReference type="Proteomes" id="UP001140949"/>
    </source>
</evidence>
<dbReference type="FunFam" id="1.25.40.20:FF:000461">
    <property type="entry name" value="Ankyrin repeat domain-containing protein, chloroplastic"/>
    <property type="match status" value="1"/>
</dbReference>
<dbReference type="PROSITE" id="PS50088">
    <property type="entry name" value="ANK_REPEAT"/>
    <property type="match status" value="3"/>
</dbReference>
<keyword evidence="6" id="KW-1185">Reference proteome</keyword>
<feature type="repeat" description="ANK" evidence="3">
    <location>
        <begin position="380"/>
        <end position="412"/>
    </location>
</feature>
<reference evidence="5" key="1">
    <citation type="journal article" date="2023" name="GigaByte">
        <title>Genome assembly of the bearded iris, Iris pallida Lam.</title>
        <authorList>
            <person name="Bruccoleri R.E."/>
            <person name="Oakeley E.J."/>
            <person name="Faust A.M.E."/>
            <person name="Altorfer M."/>
            <person name="Dessus-Babus S."/>
            <person name="Burckhardt D."/>
            <person name="Oertli M."/>
            <person name="Naumann U."/>
            <person name="Petersen F."/>
            <person name="Wong J."/>
        </authorList>
    </citation>
    <scope>NUCLEOTIDE SEQUENCE</scope>
    <source>
        <strain evidence="5">GSM-AAB239-AS_SAM_17_03QT</strain>
    </source>
</reference>
<evidence type="ECO:0000256" key="2">
    <source>
        <dbReference type="ARBA" id="ARBA00023043"/>
    </source>
</evidence>
<dbReference type="Gene3D" id="1.25.40.20">
    <property type="entry name" value="Ankyrin repeat-containing domain"/>
    <property type="match status" value="1"/>
</dbReference>
<dbReference type="PANTHER" id="PTHR24203">
    <property type="entry name" value="ANKYRIN REPEAT FAMILY PROTEIN"/>
    <property type="match status" value="1"/>
</dbReference>
<feature type="compositionally biased region" description="Acidic residues" evidence="4">
    <location>
        <begin position="70"/>
        <end position="81"/>
    </location>
</feature>
<gene>
    <name evidence="5" type="ORF">M6B38_200220</name>
</gene>
<feature type="repeat" description="ANK" evidence="3">
    <location>
        <begin position="281"/>
        <end position="313"/>
    </location>
</feature>
<protein>
    <submittedName>
        <fullName evidence="5">Ankyrin repeat domain-containing protein, chloroplastic</fullName>
    </submittedName>
</protein>
<feature type="region of interest" description="Disordered" evidence="4">
    <location>
        <begin position="97"/>
        <end position="126"/>
    </location>
</feature>